<dbReference type="GO" id="GO:0002161">
    <property type="term" value="F:aminoacyl-tRNA deacylase activity"/>
    <property type="evidence" value="ECO:0007669"/>
    <property type="project" value="InterPro"/>
</dbReference>
<dbReference type="Gene3D" id="3.40.50.620">
    <property type="entry name" value="HUPs"/>
    <property type="match status" value="1"/>
</dbReference>
<accession>A0A0V0Q7G0</accession>
<keyword evidence="10" id="KW-1185">Reference proteome</keyword>
<protein>
    <submittedName>
        <fullName evidence="9">Valyl/Leucyl/Isoleucyl-tRNA synthetase, editing domain</fullName>
    </submittedName>
</protein>
<sequence>MSILETVEVKDQSENQLLVQKQSFQDGDLEEQQEKKNKHKKKQFLKIKEDESKIQYFDKNQMHLKLPKTRFKQRFIPTRNETQLHPKISSDIYKQQFEKFEKSSKKFKIHSQPISLHGEQHLGHLFNLTLKDFINRFQRFQNSQVQFDVGFQSGNKMLENEAIRNYWEKNQKVEVLSDSKIREITNEYKSLQLQKYVKNIERWGIMCDLTQSYYTQDKLYEKCVLDAFQQMVDRKVVGVDYKPFLWSVWGQNVIDEEEVNLTYEKKPGIFTVFDVIEYGNNQLLQEECPNLKFITFVPEAWSLTSAQGLSLNDQENYYIICQVGEEFNTIPFEKMDHFVISQERYRAHKQFFKERSFKVKFVQLGENLLNFNVKNPLNEEIIPVIKENDMRTHFGSGVNPIAPAYYIDDLIYSKNYGFSKMGHINENGEIEYSQNEELFNSKWNKKSILKEDANKSIKQFLEDKSKLVQLDEEIETVVIRQKKTNERILVRSQIQVLGLLENQEKESYFQNMDKKASILGQVEDPAYEHFQNIIQEKKEWQISSIHKTGLPMPVFLDTKKQKIIVKSDIIEHFNSLVQENGKDIWYNWEIEDLLPKKFNYQKMAKNLIKLNLVFDDMFVNGLSWYVMQEKEKMQNMYQKKLINEIQTDQNQGQNLVEVEENQEKEQNMKIQQKIQVLEGVDQQDQWIQGVVLSQILMQKEPFFDVLKFHSVIKYDLSDRIQDVEEHDDEKLSKMQDQPLEVENLINGSRKMEDKQMYGLGVDNIRYWIASQNSKELEYELIESLDRQFDEKIQEVNFFRKVIWELMGVIDISNQRDGKSKVELEQTDENHFSFILNTLLVTLSPILPHNCQNIYEQIHYRQNETIFEENWPEQDSNLLMGIKDNLPLFSLLFDIRNQVWKDIKNNSERLKKFSDLQYELVFVVQNLFGVEIKVLNQIGSQIERFFGIGNVNFEVVEDNRNRSDTAISSSQFKSVYKQNELNFKIKLYMMKDKFQCVRCFRYNVQEENKVCADCIDYINYVEPENKIDFQGKIQLVEKNGGENEQNDTKYKKKIEQEQKQEKIQNRMERLGLQDESKFVSLSEQLGNK</sequence>
<evidence type="ECO:0000256" key="1">
    <source>
        <dbReference type="ARBA" id="ARBA00022598"/>
    </source>
</evidence>
<dbReference type="EMBL" id="LDAU01000275">
    <property type="protein sequence ID" value="KRW98101.1"/>
    <property type="molecule type" value="Genomic_DNA"/>
</dbReference>
<proteinExistence type="predicted"/>
<dbReference type="InParanoid" id="A0A0V0Q7G0"/>
<dbReference type="PANTHER" id="PTHR42765">
    <property type="entry name" value="SOLEUCYL-TRNA SYNTHETASE"/>
    <property type="match status" value="1"/>
</dbReference>
<dbReference type="InterPro" id="IPR009080">
    <property type="entry name" value="tRNAsynth_Ia_anticodon-bd"/>
</dbReference>
<name>A0A0V0Q7G0_PSEPJ</name>
<dbReference type="GO" id="GO:0005739">
    <property type="term" value="C:mitochondrion"/>
    <property type="evidence" value="ECO:0007669"/>
    <property type="project" value="TreeGrafter"/>
</dbReference>
<dbReference type="Proteomes" id="UP000054937">
    <property type="component" value="Unassembled WGS sequence"/>
</dbReference>
<evidence type="ECO:0000256" key="6">
    <source>
        <dbReference type="SAM" id="MobiDB-lite"/>
    </source>
</evidence>
<comment type="caution">
    <text evidence="9">The sequence shown here is derived from an EMBL/GenBank/DDBJ whole genome shotgun (WGS) entry which is preliminary data.</text>
</comment>
<keyword evidence="4" id="KW-0648">Protein biosynthesis</keyword>
<evidence type="ECO:0000256" key="4">
    <source>
        <dbReference type="ARBA" id="ARBA00022917"/>
    </source>
</evidence>
<dbReference type="AlphaFoldDB" id="A0A0V0Q7G0"/>
<dbReference type="GO" id="GO:0032543">
    <property type="term" value="P:mitochondrial translation"/>
    <property type="evidence" value="ECO:0007669"/>
    <property type="project" value="TreeGrafter"/>
</dbReference>
<dbReference type="Pfam" id="PF08264">
    <property type="entry name" value="Anticodon_1"/>
    <property type="match status" value="1"/>
</dbReference>
<keyword evidence="3" id="KW-0067">ATP-binding</keyword>
<evidence type="ECO:0000259" key="8">
    <source>
        <dbReference type="Pfam" id="PF08264"/>
    </source>
</evidence>
<feature type="domain" description="Aminoacyl-tRNA synthetase class Ia" evidence="7">
    <location>
        <begin position="90"/>
        <end position="641"/>
    </location>
</feature>
<dbReference type="Gene3D" id="1.10.730.20">
    <property type="match status" value="1"/>
</dbReference>
<dbReference type="Gene3D" id="1.10.10.830">
    <property type="entry name" value="Ile-tRNA synthetase CP2 domain-like"/>
    <property type="match status" value="1"/>
</dbReference>
<dbReference type="GO" id="GO:0006428">
    <property type="term" value="P:isoleucyl-tRNA aminoacylation"/>
    <property type="evidence" value="ECO:0007669"/>
    <property type="project" value="TreeGrafter"/>
</dbReference>
<evidence type="ECO:0000256" key="5">
    <source>
        <dbReference type="ARBA" id="ARBA00023146"/>
    </source>
</evidence>
<dbReference type="OrthoDB" id="10264412at2759"/>
<dbReference type="GO" id="GO:0004822">
    <property type="term" value="F:isoleucine-tRNA ligase activity"/>
    <property type="evidence" value="ECO:0007669"/>
    <property type="project" value="TreeGrafter"/>
</dbReference>
<dbReference type="InterPro" id="IPR009008">
    <property type="entry name" value="Val/Leu/Ile-tRNA-synth_edit"/>
</dbReference>
<feature type="region of interest" description="Disordered" evidence="6">
    <location>
        <begin position="21"/>
        <end position="41"/>
    </location>
</feature>
<dbReference type="Pfam" id="PF00133">
    <property type="entry name" value="tRNA-synt_1"/>
    <property type="match status" value="1"/>
</dbReference>
<dbReference type="InterPro" id="IPR013155">
    <property type="entry name" value="M/V/L/I-tRNA-synth_anticd-bd"/>
</dbReference>
<dbReference type="InterPro" id="IPR002300">
    <property type="entry name" value="aa-tRNA-synth_Ia"/>
</dbReference>
<dbReference type="SUPFAM" id="SSF52374">
    <property type="entry name" value="Nucleotidylyl transferase"/>
    <property type="match status" value="1"/>
</dbReference>
<dbReference type="OMA" id="QWCITEH"/>
<gene>
    <name evidence="9" type="ORF">PPERSA_05997</name>
</gene>
<dbReference type="SUPFAM" id="SSF50677">
    <property type="entry name" value="ValRS/IleRS/LeuRS editing domain"/>
    <property type="match status" value="1"/>
</dbReference>
<dbReference type="InterPro" id="IPR050081">
    <property type="entry name" value="Ile-tRNA_ligase"/>
</dbReference>
<feature type="domain" description="Methionyl/Valyl/Leucyl/Isoleucyl-tRNA synthetase anticodon-binding" evidence="8">
    <location>
        <begin position="788"/>
        <end position="894"/>
    </location>
</feature>
<reference evidence="9 10" key="1">
    <citation type="journal article" date="2015" name="Sci. Rep.">
        <title>Genome of the facultative scuticociliatosis pathogen Pseudocohnilembus persalinus provides insight into its virulence through horizontal gene transfer.</title>
        <authorList>
            <person name="Xiong J."/>
            <person name="Wang G."/>
            <person name="Cheng J."/>
            <person name="Tian M."/>
            <person name="Pan X."/>
            <person name="Warren A."/>
            <person name="Jiang C."/>
            <person name="Yuan D."/>
            <person name="Miao W."/>
        </authorList>
    </citation>
    <scope>NUCLEOTIDE SEQUENCE [LARGE SCALE GENOMIC DNA]</scope>
    <source>
        <strain evidence="9">36N120E</strain>
    </source>
</reference>
<keyword evidence="5 9" id="KW-0030">Aminoacyl-tRNA synthetase</keyword>
<organism evidence="9 10">
    <name type="scientific">Pseudocohnilembus persalinus</name>
    <name type="common">Ciliate</name>
    <dbReference type="NCBI Taxonomy" id="266149"/>
    <lineage>
        <taxon>Eukaryota</taxon>
        <taxon>Sar</taxon>
        <taxon>Alveolata</taxon>
        <taxon>Ciliophora</taxon>
        <taxon>Intramacronucleata</taxon>
        <taxon>Oligohymenophorea</taxon>
        <taxon>Scuticociliatia</taxon>
        <taxon>Philasterida</taxon>
        <taxon>Pseudocohnilembidae</taxon>
        <taxon>Pseudocohnilembus</taxon>
    </lineage>
</organism>
<dbReference type="PANTHER" id="PTHR42765:SF1">
    <property type="entry name" value="ISOLEUCINE--TRNA LIGASE, MITOCHONDRIAL"/>
    <property type="match status" value="1"/>
</dbReference>
<evidence type="ECO:0000256" key="3">
    <source>
        <dbReference type="ARBA" id="ARBA00022840"/>
    </source>
</evidence>
<dbReference type="SUPFAM" id="SSF47323">
    <property type="entry name" value="Anticodon-binding domain of a subclass of class I aminoacyl-tRNA synthetases"/>
    <property type="match status" value="1"/>
</dbReference>
<dbReference type="GO" id="GO:0005524">
    <property type="term" value="F:ATP binding"/>
    <property type="evidence" value="ECO:0007669"/>
    <property type="project" value="UniProtKB-KW"/>
</dbReference>
<dbReference type="Gene3D" id="3.90.740.10">
    <property type="entry name" value="Valyl/Leucyl/Isoleucyl-tRNA synthetase, editing domain"/>
    <property type="match status" value="1"/>
</dbReference>
<evidence type="ECO:0000256" key="2">
    <source>
        <dbReference type="ARBA" id="ARBA00022741"/>
    </source>
</evidence>
<dbReference type="InterPro" id="IPR014729">
    <property type="entry name" value="Rossmann-like_a/b/a_fold"/>
</dbReference>
<evidence type="ECO:0000259" key="7">
    <source>
        <dbReference type="Pfam" id="PF00133"/>
    </source>
</evidence>
<keyword evidence="1" id="KW-0436">Ligase</keyword>
<evidence type="ECO:0000313" key="10">
    <source>
        <dbReference type="Proteomes" id="UP000054937"/>
    </source>
</evidence>
<evidence type="ECO:0000313" key="9">
    <source>
        <dbReference type="EMBL" id="KRW98101.1"/>
    </source>
</evidence>
<keyword evidence="2" id="KW-0547">Nucleotide-binding</keyword>